<keyword evidence="5" id="KW-0479">Metal-binding</keyword>
<dbReference type="InterPro" id="IPR005467">
    <property type="entry name" value="His_kinase_dom"/>
</dbReference>
<feature type="modified residue" description="4-aspartylphosphate" evidence="14">
    <location>
        <position position="574"/>
    </location>
</feature>
<dbReference type="Pfam" id="PF02518">
    <property type="entry name" value="HATPase_c"/>
    <property type="match status" value="1"/>
</dbReference>
<dbReference type="InterPro" id="IPR003594">
    <property type="entry name" value="HATPase_dom"/>
</dbReference>
<dbReference type="InterPro" id="IPR035965">
    <property type="entry name" value="PAS-like_dom_sf"/>
</dbReference>
<evidence type="ECO:0000256" key="14">
    <source>
        <dbReference type="PROSITE-ProRule" id="PRU00169"/>
    </source>
</evidence>
<feature type="domain" description="PAC" evidence="18">
    <location>
        <begin position="205"/>
        <end position="264"/>
    </location>
</feature>
<feature type="domain" description="PAC" evidence="18">
    <location>
        <begin position="82"/>
        <end position="136"/>
    </location>
</feature>
<keyword evidence="6" id="KW-0808">Transferase</keyword>
<keyword evidence="11" id="KW-0902">Two-component regulatory system</keyword>
<dbReference type="Gene3D" id="1.10.287.130">
    <property type="match status" value="1"/>
</dbReference>
<keyword evidence="7" id="KW-0547">Nucleotide-binding</keyword>
<dbReference type="SMART" id="SM00387">
    <property type="entry name" value="HATPase_c"/>
    <property type="match status" value="1"/>
</dbReference>
<dbReference type="STRING" id="411945.GA0061102_102857"/>
<dbReference type="GO" id="GO:0000155">
    <property type="term" value="F:phosphorelay sensor kinase activity"/>
    <property type="evidence" value="ECO:0007669"/>
    <property type="project" value="InterPro"/>
</dbReference>
<dbReference type="EMBL" id="FMAH01000028">
    <property type="protein sequence ID" value="SCB38593.1"/>
    <property type="molecule type" value="Genomic_DNA"/>
</dbReference>
<evidence type="ECO:0000259" key="15">
    <source>
        <dbReference type="PROSITE" id="PS50109"/>
    </source>
</evidence>
<evidence type="ECO:0000256" key="1">
    <source>
        <dbReference type="ARBA" id="ARBA00000085"/>
    </source>
</evidence>
<evidence type="ECO:0000256" key="4">
    <source>
        <dbReference type="ARBA" id="ARBA00022553"/>
    </source>
</evidence>
<organism evidence="19 20">
    <name type="scientific">Rhizobium miluonense</name>
    <dbReference type="NCBI Taxonomy" id="411945"/>
    <lineage>
        <taxon>Bacteria</taxon>
        <taxon>Pseudomonadati</taxon>
        <taxon>Pseudomonadota</taxon>
        <taxon>Alphaproteobacteria</taxon>
        <taxon>Hyphomicrobiales</taxon>
        <taxon>Rhizobiaceae</taxon>
        <taxon>Rhizobium/Agrobacterium group</taxon>
        <taxon>Rhizobium</taxon>
    </lineage>
</organism>
<dbReference type="Gene3D" id="3.30.450.20">
    <property type="entry name" value="PAS domain"/>
    <property type="match status" value="2"/>
</dbReference>
<evidence type="ECO:0000256" key="7">
    <source>
        <dbReference type="ARBA" id="ARBA00022741"/>
    </source>
</evidence>
<feature type="domain" description="Histidine kinase" evidence="15">
    <location>
        <begin position="277"/>
        <end position="499"/>
    </location>
</feature>
<dbReference type="SMART" id="SM00388">
    <property type="entry name" value="HisKA"/>
    <property type="match status" value="1"/>
</dbReference>
<evidence type="ECO:0000256" key="13">
    <source>
        <dbReference type="ARBA" id="ARBA00070616"/>
    </source>
</evidence>
<evidence type="ECO:0000259" key="16">
    <source>
        <dbReference type="PROSITE" id="PS50110"/>
    </source>
</evidence>
<dbReference type="SUPFAM" id="SSF52172">
    <property type="entry name" value="CheY-like"/>
    <property type="match status" value="1"/>
</dbReference>
<evidence type="ECO:0000256" key="10">
    <source>
        <dbReference type="ARBA" id="ARBA00023004"/>
    </source>
</evidence>
<keyword evidence="9" id="KW-0067">ATP-binding</keyword>
<dbReference type="CDD" id="cd18161">
    <property type="entry name" value="REC_hyHK_blue-like"/>
    <property type="match status" value="1"/>
</dbReference>
<evidence type="ECO:0000256" key="6">
    <source>
        <dbReference type="ARBA" id="ARBA00022679"/>
    </source>
</evidence>
<protein>
    <recommendedName>
        <fullName evidence="13">Sensor protein FixL</fullName>
        <ecNumber evidence="3">2.7.13.3</ecNumber>
    </recommendedName>
</protein>
<dbReference type="Proteomes" id="UP000199435">
    <property type="component" value="Unassembled WGS sequence"/>
</dbReference>
<feature type="domain" description="PAS" evidence="17">
    <location>
        <begin position="14"/>
        <end position="80"/>
    </location>
</feature>
<proteinExistence type="predicted"/>
<dbReference type="SMART" id="SM00448">
    <property type="entry name" value="REC"/>
    <property type="match status" value="1"/>
</dbReference>
<evidence type="ECO:0000313" key="20">
    <source>
        <dbReference type="Proteomes" id="UP000199435"/>
    </source>
</evidence>
<dbReference type="SMART" id="SM00091">
    <property type="entry name" value="PAS"/>
    <property type="match status" value="2"/>
</dbReference>
<evidence type="ECO:0000313" key="19">
    <source>
        <dbReference type="EMBL" id="SCB38593.1"/>
    </source>
</evidence>
<dbReference type="InterPro" id="IPR013767">
    <property type="entry name" value="PAS_fold"/>
</dbReference>
<keyword evidence="20" id="KW-1185">Reference proteome</keyword>
<dbReference type="PROSITE" id="PS50110">
    <property type="entry name" value="RESPONSE_REGULATORY"/>
    <property type="match status" value="1"/>
</dbReference>
<dbReference type="InterPro" id="IPR036097">
    <property type="entry name" value="HisK_dim/P_sf"/>
</dbReference>
<dbReference type="PANTHER" id="PTHR43065">
    <property type="entry name" value="SENSOR HISTIDINE KINASE"/>
    <property type="match status" value="1"/>
</dbReference>
<reference evidence="20" key="1">
    <citation type="submission" date="2016-08" db="EMBL/GenBank/DDBJ databases">
        <authorList>
            <person name="Varghese N."/>
            <person name="Submissions Spin"/>
        </authorList>
    </citation>
    <scope>NUCLEOTIDE SEQUENCE [LARGE SCALE GENOMIC DNA]</scope>
    <source>
        <strain evidence="20">HAMBI 2971</strain>
    </source>
</reference>
<feature type="domain" description="PAS" evidence="17">
    <location>
        <begin position="137"/>
        <end position="207"/>
    </location>
</feature>
<dbReference type="Pfam" id="PF00072">
    <property type="entry name" value="Response_reg"/>
    <property type="match status" value="1"/>
</dbReference>
<dbReference type="Pfam" id="PF00512">
    <property type="entry name" value="HisKA"/>
    <property type="match status" value="1"/>
</dbReference>
<evidence type="ECO:0000259" key="18">
    <source>
        <dbReference type="PROSITE" id="PS50113"/>
    </source>
</evidence>
<keyword evidence="10" id="KW-0408">Iron</keyword>
<dbReference type="NCBIfam" id="TIGR00229">
    <property type="entry name" value="sensory_box"/>
    <property type="match status" value="2"/>
</dbReference>
<dbReference type="SUPFAM" id="SSF47384">
    <property type="entry name" value="Homodimeric domain of signal transducing histidine kinase"/>
    <property type="match status" value="1"/>
</dbReference>
<dbReference type="FunFam" id="3.30.450.20:FF:000060">
    <property type="entry name" value="Sensor protein FixL"/>
    <property type="match status" value="1"/>
</dbReference>
<comment type="cofactor">
    <cofactor evidence="2">
        <name>heme</name>
        <dbReference type="ChEBI" id="CHEBI:30413"/>
    </cofactor>
</comment>
<keyword evidence="8" id="KW-0418">Kinase</keyword>
<name>A0A1C3WF12_9HYPH</name>
<feature type="domain" description="Response regulatory" evidence="16">
    <location>
        <begin position="524"/>
        <end position="639"/>
    </location>
</feature>
<evidence type="ECO:0000256" key="12">
    <source>
        <dbReference type="ARBA" id="ARBA00059827"/>
    </source>
</evidence>
<comment type="function">
    <text evidence="12">Putative oxygen sensor; modulates the activity of FixJ, a transcriptional activator of nitrogen fixation fixK gene. FixL probably acts as a kinase that phosphorylates FixJ.</text>
</comment>
<dbReference type="SUPFAM" id="SSF55785">
    <property type="entry name" value="PYP-like sensor domain (PAS domain)"/>
    <property type="match status" value="2"/>
</dbReference>
<dbReference type="PROSITE" id="PS50109">
    <property type="entry name" value="HIS_KIN"/>
    <property type="match status" value="1"/>
</dbReference>
<gene>
    <name evidence="19" type="ORF">GA0061102_102857</name>
</gene>
<dbReference type="Pfam" id="PF00989">
    <property type="entry name" value="PAS"/>
    <property type="match status" value="1"/>
</dbReference>
<dbReference type="PROSITE" id="PS50113">
    <property type="entry name" value="PAC"/>
    <property type="match status" value="2"/>
</dbReference>
<dbReference type="PANTHER" id="PTHR43065:SF49">
    <property type="entry name" value="HISTIDINE KINASE"/>
    <property type="match status" value="1"/>
</dbReference>
<evidence type="ECO:0000256" key="9">
    <source>
        <dbReference type="ARBA" id="ARBA00022840"/>
    </source>
</evidence>
<evidence type="ECO:0000256" key="2">
    <source>
        <dbReference type="ARBA" id="ARBA00001971"/>
    </source>
</evidence>
<sequence length="640" mass="69918">MSSKTVSNVLGGNKVDEITRLLDGVNLIVHGLDGIISHWTGGCQALYGWSPEEAIGHVVHELLSTRFPRPLEEIRNIVRRDGAWEGEVVHRGKDGRSLFVATRWARVAPDADGKTLIIQTNNDVSDMKRAQDDLAEREAHLRSILDTVPESMVVIDDVGTISSFSAAAEKLFGYAAAEVCGKNVRMLMPQPDRDAHDGYISRYLTTGERRIIGYGRVVTGQRKDGSLFPMELAVGEAITKGGRIFTGFIRDLTSRHKIEEELRQAQKMEAIGQLTGGLAHDFNNLLTVISGNLEMIENKLHDEKLRPLLREAQDAAEDGAKLTGQLLAFGRRQPLNPKLVDVGQLVSGFSDLLRRTLGETVEFRTIVSGSANNALVDASQLQNALLNLVLNARDAMDRGGKLSIEISRVHLDVDYAQMYPQVRTGEFVLIAVTDTGHGMSADTKQRAFEPFFTTKGLGAGTGLGLSMVYGFARQSGGHVQLYSEIGQGTSVRVFLPAAQRQDADVGDSPLGDPAHQIIPRGSEKILVVEDDPRVRRVAVSRLVDAGYQVVEAANGKDALDRLDENPDVALLFTDIVMPGGMTGDELANTVRASRPEIKILFTSGYAEPTIAGRELAQSGTWLKKPYTARELAQRLRDLLD</sequence>
<dbReference type="EC" id="2.7.13.3" evidence="3"/>
<dbReference type="GO" id="GO:0005524">
    <property type="term" value="F:ATP binding"/>
    <property type="evidence" value="ECO:0007669"/>
    <property type="project" value="UniProtKB-KW"/>
</dbReference>
<dbReference type="Gene3D" id="3.30.565.10">
    <property type="entry name" value="Histidine kinase-like ATPase, C-terminal domain"/>
    <property type="match status" value="1"/>
</dbReference>
<dbReference type="Pfam" id="PF13426">
    <property type="entry name" value="PAS_9"/>
    <property type="match status" value="1"/>
</dbReference>
<dbReference type="SUPFAM" id="SSF55874">
    <property type="entry name" value="ATPase domain of HSP90 chaperone/DNA topoisomerase II/histidine kinase"/>
    <property type="match status" value="1"/>
</dbReference>
<dbReference type="InterPro" id="IPR000014">
    <property type="entry name" value="PAS"/>
</dbReference>
<dbReference type="OrthoDB" id="9796100at2"/>
<dbReference type="GO" id="GO:0006355">
    <property type="term" value="P:regulation of DNA-templated transcription"/>
    <property type="evidence" value="ECO:0007669"/>
    <property type="project" value="InterPro"/>
</dbReference>
<evidence type="ECO:0000256" key="8">
    <source>
        <dbReference type="ARBA" id="ARBA00022777"/>
    </source>
</evidence>
<evidence type="ECO:0000256" key="3">
    <source>
        <dbReference type="ARBA" id="ARBA00012438"/>
    </source>
</evidence>
<keyword evidence="4 14" id="KW-0597">Phosphoprotein</keyword>
<keyword evidence="5" id="KW-0349">Heme</keyword>
<dbReference type="CDD" id="cd00130">
    <property type="entry name" value="PAS"/>
    <property type="match status" value="2"/>
</dbReference>
<evidence type="ECO:0000256" key="11">
    <source>
        <dbReference type="ARBA" id="ARBA00023012"/>
    </source>
</evidence>
<dbReference type="InterPro" id="IPR001789">
    <property type="entry name" value="Sig_transdc_resp-reg_receiver"/>
</dbReference>
<dbReference type="InterPro" id="IPR000700">
    <property type="entry name" value="PAS-assoc_C"/>
</dbReference>
<dbReference type="InterPro" id="IPR004358">
    <property type="entry name" value="Sig_transdc_His_kin-like_C"/>
</dbReference>
<dbReference type="PRINTS" id="PR00344">
    <property type="entry name" value="BCTRLSENSOR"/>
</dbReference>
<dbReference type="PROSITE" id="PS50112">
    <property type="entry name" value="PAS"/>
    <property type="match status" value="2"/>
</dbReference>
<dbReference type="InterPro" id="IPR011006">
    <property type="entry name" value="CheY-like_superfamily"/>
</dbReference>
<dbReference type="RefSeq" id="WP_092852831.1">
    <property type="nucleotide sequence ID" value="NZ_FMAH01000028.1"/>
</dbReference>
<comment type="catalytic activity">
    <reaction evidence="1">
        <text>ATP + protein L-histidine = ADP + protein N-phospho-L-histidine.</text>
        <dbReference type="EC" id="2.7.13.3"/>
    </reaction>
</comment>
<accession>A0A1C3WF12</accession>
<dbReference type="Gene3D" id="3.40.50.2300">
    <property type="match status" value="1"/>
</dbReference>
<evidence type="ECO:0000256" key="5">
    <source>
        <dbReference type="ARBA" id="ARBA00022617"/>
    </source>
</evidence>
<evidence type="ECO:0000259" key="17">
    <source>
        <dbReference type="PROSITE" id="PS50112"/>
    </source>
</evidence>
<dbReference type="InterPro" id="IPR003661">
    <property type="entry name" value="HisK_dim/P_dom"/>
</dbReference>
<dbReference type="InterPro" id="IPR036890">
    <property type="entry name" value="HATPase_C_sf"/>
</dbReference>
<dbReference type="CDD" id="cd00082">
    <property type="entry name" value="HisKA"/>
    <property type="match status" value="1"/>
</dbReference>
<dbReference type="AlphaFoldDB" id="A0A1C3WF12"/>